<evidence type="ECO:0000313" key="3">
    <source>
        <dbReference type="EMBL" id="OCT71220.1"/>
    </source>
</evidence>
<evidence type="ECO:0000313" key="4">
    <source>
        <dbReference type="Proteomes" id="UP000694892"/>
    </source>
</evidence>
<dbReference type="AlphaFoldDB" id="A0A974CEN6"/>
<sequence length="75" mass="7731">MMPAASHWTAMFCARSATLFVPALPCDDPPLPVATGSSESSVCGPKDSGPPDTPPVAQSLAGFQLQCQRLVGGSW</sequence>
<dbReference type="Proteomes" id="UP000694892">
    <property type="component" value="Chromosome 7L"/>
</dbReference>
<keyword evidence="2" id="KW-0732">Signal</keyword>
<dbReference type="EMBL" id="CM004478">
    <property type="protein sequence ID" value="OCT71220.1"/>
    <property type="molecule type" value="Genomic_DNA"/>
</dbReference>
<accession>A0A974CEN6</accession>
<feature type="signal peptide" evidence="2">
    <location>
        <begin position="1"/>
        <end position="23"/>
    </location>
</feature>
<gene>
    <name evidence="3" type="ORF">XELAEV_18034198mg</name>
</gene>
<proteinExistence type="predicted"/>
<evidence type="ECO:0008006" key="5">
    <source>
        <dbReference type="Google" id="ProtNLM"/>
    </source>
</evidence>
<organism evidence="3 4">
    <name type="scientific">Xenopus laevis</name>
    <name type="common">African clawed frog</name>
    <dbReference type="NCBI Taxonomy" id="8355"/>
    <lineage>
        <taxon>Eukaryota</taxon>
        <taxon>Metazoa</taxon>
        <taxon>Chordata</taxon>
        <taxon>Craniata</taxon>
        <taxon>Vertebrata</taxon>
        <taxon>Euteleostomi</taxon>
        <taxon>Amphibia</taxon>
        <taxon>Batrachia</taxon>
        <taxon>Anura</taxon>
        <taxon>Pipoidea</taxon>
        <taxon>Pipidae</taxon>
        <taxon>Xenopodinae</taxon>
        <taxon>Xenopus</taxon>
        <taxon>Xenopus</taxon>
    </lineage>
</organism>
<name>A0A974CEN6_XENLA</name>
<feature type="region of interest" description="Disordered" evidence="1">
    <location>
        <begin position="31"/>
        <end position="54"/>
    </location>
</feature>
<reference evidence="4" key="1">
    <citation type="journal article" date="2016" name="Nature">
        <title>Genome evolution in the allotetraploid frog Xenopus laevis.</title>
        <authorList>
            <person name="Session A.M."/>
            <person name="Uno Y."/>
            <person name="Kwon T."/>
            <person name="Chapman J.A."/>
            <person name="Toyoda A."/>
            <person name="Takahashi S."/>
            <person name="Fukui A."/>
            <person name="Hikosaka A."/>
            <person name="Suzuki A."/>
            <person name="Kondo M."/>
            <person name="van Heeringen S.J."/>
            <person name="Quigley I."/>
            <person name="Heinz S."/>
            <person name="Ogino H."/>
            <person name="Ochi H."/>
            <person name="Hellsten U."/>
            <person name="Lyons J.B."/>
            <person name="Simakov O."/>
            <person name="Putnam N."/>
            <person name="Stites J."/>
            <person name="Kuroki Y."/>
            <person name="Tanaka T."/>
            <person name="Michiue T."/>
            <person name="Watanabe M."/>
            <person name="Bogdanovic O."/>
            <person name="Lister R."/>
            <person name="Georgiou G."/>
            <person name="Paranjpe S.S."/>
            <person name="van Kruijsbergen I."/>
            <person name="Shu S."/>
            <person name="Carlson J."/>
            <person name="Kinoshita T."/>
            <person name="Ohta Y."/>
            <person name="Mawaribuchi S."/>
            <person name="Jenkins J."/>
            <person name="Grimwood J."/>
            <person name="Schmutz J."/>
            <person name="Mitros T."/>
            <person name="Mozaffari S.V."/>
            <person name="Suzuki Y."/>
            <person name="Haramoto Y."/>
            <person name="Yamamoto T.S."/>
            <person name="Takagi C."/>
            <person name="Heald R."/>
            <person name="Miller K."/>
            <person name="Haudenschild C."/>
            <person name="Kitzman J."/>
            <person name="Nakayama T."/>
            <person name="Izutsu Y."/>
            <person name="Robert J."/>
            <person name="Fortriede J."/>
            <person name="Burns K."/>
            <person name="Lotay V."/>
            <person name="Karimi K."/>
            <person name="Yasuoka Y."/>
            <person name="Dichmann D.S."/>
            <person name="Flajnik M.F."/>
            <person name="Houston D.W."/>
            <person name="Shendure J."/>
            <person name="DuPasquier L."/>
            <person name="Vize P.D."/>
            <person name="Zorn A.M."/>
            <person name="Ito M."/>
            <person name="Marcotte E.M."/>
            <person name="Wallingford J.B."/>
            <person name="Ito Y."/>
            <person name="Asashima M."/>
            <person name="Ueno N."/>
            <person name="Matsuda Y."/>
            <person name="Veenstra G.J."/>
            <person name="Fujiyama A."/>
            <person name="Harland R.M."/>
            <person name="Taira M."/>
            <person name="Rokhsar D.S."/>
        </authorList>
    </citation>
    <scope>NUCLEOTIDE SEQUENCE [LARGE SCALE GENOMIC DNA]</scope>
    <source>
        <strain evidence="4">J</strain>
    </source>
</reference>
<feature type="chain" id="PRO_5036925675" description="Secreted protein" evidence="2">
    <location>
        <begin position="24"/>
        <end position="75"/>
    </location>
</feature>
<evidence type="ECO:0000256" key="1">
    <source>
        <dbReference type="SAM" id="MobiDB-lite"/>
    </source>
</evidence>
<protein>
    <recommendedName>
        <fullName evidence="5">Secreted protein</fullName>
    </recommendedName>
</protein>
<evidence type="ECO:0000256" key="2">
    <source>
        <dbReference type="SAM" id="SignalP"/>
    </source>
</evidence>